<proteinExistence type="predicted"/>
<evidence type="ECO:0000313" key="2">
    <source>
        <dbReference type="Proteomes" id="UP000285757"/>
    </source>
</evidence>
<comment type="caution">
    <text evidence="1">The sequence shown here is derived from an EMBL/GenBank/DDBJ whole genome shotgun (WGS) entry which is preliminary data.</text>
</comment>
<reference evidence="1 2" key="1">
    <citation type="submission" date="2016-10" db="EMBL/GenBank/DDBJ databases">
        <title>Comparative genome analysis of multiple Pseudomonas spp. focuses on biocontrol and plant growth promoting traits.</title>
        <authorList>
            <person name="Tao X.-Y."/>
            <person name="Taylor C.G."/>
        </authorList>
    </citation>
    <scope>NUCLEOTIDE SEQUENCE [LARGE SCALE GENOMIC DNA]</scope>
    <source>
        <strain evidence="1 2">24D3</strain>
    </source>
</reference>
<evidence type="ECO:0000313" key="1">
    <source>
        <dbReference type="EMBL" id="RON69874.1"/>
    </source>
</evidence>
<accession>A0A423LNK0</accession>
<dbReference type="Proteomes" id="UP000285757">
    <property type="component" value="Unassembled WGS sequence"/>
</dbReference>
<protein>
    <submittedName>
        <fullName evidence="1">Uncharacterized protein</fullName>
    </submittedName>
</protein>
<dbReference type="RefSeq" id="WP_123531863.1">
    <property type="nucleotide sequence ID" value="NZ_MOBU01000006.1"/>
</dbReference>
<dbReference type="EMBL" id="MOBU01000006">
    <property type="protein sequence ID" value="RON69874.1"/>
    <property type="molecule type" value="Genomic_DNA"/>
</dbReference>
<gene>
    <name evidence="1" type="ORF">BK671_09270</name>
</gene>
<name>A0A423LNK0_PSEFL</name>
<dbReference type="AlphaFoldDB" id="A0A423LNK0"/>
<sequence length="144" mass="15559">MSALNEESRQILAALAHRVGPNADTASIAQATVSILEAMHAALIPIIGQQGVSALYRRSLHLCASRQPHLAHLSDRAQAARDLNALNSELVTESEADALLFGEVMLTTFYELLTTLIGPSLTARLLRDVWKPFLSDTSAQENSP</sequence>
<organism evidence="1 2">
    <name type="scientific">Pseudomonas fluorescens</name>
    <dbReference type="NCBI Taxonomy" id="294"/>
    <lineage>
        <taxon>Bacteria</taxon>
        <taxon>Pseudomonadati</taxon>
        <taxon>Pseudomonadota</taxon>
        <taxon>Gammaproteobacteria</taxon>
        <taxon>Pseudomonadales</taxon>
        <taxon>Pseudomonadaceae</taxon>
        <taxon>Pseudomonas</taxon>
    </lineage>
</organism>